<evidence type="ECO:0000313" key="1">
    <source>
        <dbReference type="EMBL" id="QKH36176.1"/>
    </source>
</evidence>
<evidence type="ECO:0000313" key="2">
    <source>
        <dbReference type="Proteomes" id="UP000500970"/>
    </source>
</evidence>
<organism evidence="1 2">
    <name type="scientific">Achromobacter pestifer</name>
    <dbReference type="NCBI Taxonomy" id="1353889"/>
    <lineage>
        <taxon>Bacteria</taxon>
        <taxon>Pseudomonadati</taxon>
        <taxon>Pseudomonadota</taxon>
        <taxon>Betaproteobacteria</taxon>
        <taxon>Burkholderiales</taxon>
        <taxon>Alcaligenaceae</taxon>
        <taxon>Achromobacter</taxon>
    </lineage>
</organism>
<dbReference type="KEGG" id="apes:FOC84_14950"/>
<dbReference type="AlphaFoldDB" id="A0A7D4HZV3"/>
<dbReference type="EMBL" id="CP053985">
    <property type="protein sequence ID" value="QKH36176.1"/>
    <property type="molecule type" value="Genomic_DNA"/>
</dbReference>
<gene>
    <name evidence="1" type="ORF">FOC84_14950</name>
</gene>
<name>A0A7D4HZV3_9BURK</name>
<reference evidence="1 2" key="1">
    <citation type="submission" date="2020-05" db="EMBL/GenBank/DDBJ databases">
        <title>FDA dAtabase for Regulatory Grade micrObial Sequences (FDA-ARGOS): Supporting development and validation of Infectious Disease Dx tests.</title>
        <authorList>
            <person name="Sproer C."/>
            <person name="Gronow S."/>
            <person name="Severitt S."/>
            <person name="Schroder I."/>
            <person name="Tallon L."/>
            <person name="Sadzewicz L."/>
            <person name="Zhao X."/>
            <person name="Vavikolanu K."/>
            <person name="Mehta A."/>
            <person name="Aluvathingal J."/>
            <person name="Nadendla S."/>
            <person name="Myers T."/>
            <person name="Yan Y."/>
            <person name="Sichtig H."/>
        </authorList>
    </citation>
    <scope>NUCLEOTIDE SEQUENCE [LARGE SCALE GENOMIC DNA]</scope>
    <source>
        <strain evidence="1 2">FDAARGOS_790</strain>
    </source>
</reference>
<sequence length="75" mass="8162">MDAKKLEAMADEYLFGGGLLLSNFYIEKTPVGEVICFVNDKGRHFDLPVSDPILAGAVKARLNELGVKVVIHSSI</sequence>
<keyword evidence="2" id="KW-1185">Reference proteome</keyword>
<proteinExistence type="predicted"/>
<dbReference type="RefSeq" id="WP_173145087.1">
    <property type="nucleotide sequence ID" value="NZ_CP053985.1"/>
</dbReference>
<accession>A0A7D4HZV3</accession>
<protein>
    <submittedName>
        <fullName evidence="1">Uncharacterized protein</fullName>
    </submittedName>
</protein>
<dbReference type="Proteomes" id="UP000500970">
    <property type="component" value="Chromosome"/>
</dbReference>